<organism evidence="4 5">
    <name type="scientific">Vitis vinifera</name>
    <name type="common">Grape</name>
    <dbReference type="NCBI Taxonomy" id="29760"/>
    <lineage>
        <taxon>Eukaryota</taxon>
        <taxon>Viridiplantae</taxon>
        <taxon>Streptophyta</taxon>
        <taxon>Embryophyta</taxon>
        <taxon>Tracheophyta</taxon>
        <taxon>Spermatophyta</taxon>
        <taxon>Magnoliopsida</taxon>
        <taxon>eudicotyledons</taxon>
        <taxon>Gunneridae</taxon>
        <taxon>Pentapetalae</taxon>
        <taxon>rosids</taxon>
        <taxon>Vitales</taxon>
        <taxon>Vitaceae</taxon>
        <taxon>Viteae</taxon>
        <taxon>Vitis</taxon>
    </lineage>
</organism>
<feature type="repeat" description="PPR" evidence="3">
    <location>
        <begin position="129"/>
        <end position="163"/>
    </location>
</feature>
<dbReference type="NCBIfam" id="TIGR00756">
    <property type="entry name" value="PPR"/>
    <property type="match status" value="4"/>
</dbReference>
<comment type="similarity">
    <text evidence="1">Belongs to the PPR family. P subfamily.</text>
</comment>
<dbReference type="PANTHER" id="PTHR47941">
    <property type="entry name" value="PENTATRICOPEPTIDE REPEAT-CONTAINING PROTEIN 3, MITOCHONDRIAL"/>
    <property type="match status" value="1"/>
</dbReference>
<feature type="repeat" description="PPR" evidence="3">
    <location>
        <begin position="59"/>
        <end position="93"/>
    </location>
</feature>
<feature type="repeat" description="PPR" evidence="3">
    <location>
        <begin position="94"/>
        <end position="128"/>
    </location>
</feature>
<dbReference type="Pfam" id="PF01535">
    <property type="entry name" value="PPR"/>
    <property type="match status" value="2"/>
</dbReference>
<proteinExistence type="inferred from homology"/>
<protein>
    <submittedName>
        <fullName evidence="4">Pentatricopeptide repeat-containing protein</fullName>
    </submittedName>
</protein>
<dbReference type="Pfam" id="PF13041">
    <property type="entry name" value="PPR_2"/>
    <property type="match status" value="2"/>
</dbReference>
<feature type="repeat" description="PPR" evidence="3">
    <location>
        <begin position="321"/>
        <end position="355"/>
    </location>
</feature>
<gene>
    <name evidence="4" type="primary">VvCHDh000450_1</name>
    <name evidence="4" type="ORF">CK203_069513</name>
</gene>
<comment type="caution">
    <text evidence="4">The sequence shown here is derived from an EMBL/GenBank/DDBJ whole genome shotgun (WGS) entry which is preliminary data.</text>
</comment>
<reference evidence="4 5" key="1">
    <citation type="journal article" date="2018" name="PLoS Genet.">
        <title>Population sequencing reveals clonal diversity and ancestral inbreeding in the grapevine cultivar Chardonnay.</title>
        <authorList>
            <person name="Roach M.J."/>
            <person name="Johnson D.L."/>
            <person name="Bohlmann J."/>
            <person name="van Vuuren H.J."/>
            <person name="Jones S.J."/>
            <person name="Pretorius I.S."/>
            <person name="Schmidt S.A."/>
            <person name="Borneman A.R."/>
        </authorList>
    </citation>
    <scope>NUCLEOTIDE SEQUENCE [LARGE SCALE GENOMIC DNA]</scope>
    <source>
        <strain evidence="5">cv. Chardonnay</strain>
        <tissue evidence="4">Leaf</tissue>
    </source>
</reference>
<dbReference type="EMBL" id="QGNW01001255">
    <property type="protein sequence ID" value="RVW48385.1"/>
    <property type="molecule type" value="Genomic_DNA"/>
</dbReference>
<dbReference type="Pfam" id="PF12854">
    <property type="entry name" value="PPR_1"/>
    <property type="match status" value="1"/>
</dbReference>
<keyword evidence="2" id="KW-0677">Repeat</keyword>
<sequence length="426" mass="48014">MLEEAKTLVESMKRNGNLMELESYNIWLLGCDGWTCKNGLISDARMIMGLMISSGIGPDTVTYSTLLHGCCSTGKVLKANNILHEMMRRGCSPNTYTCNILLHSLWKEGRIFEAEKLLQKMNERSYDLDNVTCNIVIDGLCKSGKLDEAVEIVKGMWIHGSAALGNLGNSFIAGRLDEARKKFIEMMGKNLHPDSIIYDTFIHSFCKHGKISSAFRVLKDMEKRGCNKSLQTYNSLILGLGNEMLQKGISPNISSFRLLIKAFCKASDFGVVKEVFEIALSICGHKEALYSLMFNELLIGGEVSDAKELFDAALDRCFDLGNFQYNELIEKLCKDEMLENASDILHKMIDKGYRFDPASFMPVIDGLGKRGKKHDADELAERMMDMASEGMVENKITRNESAFNRQKRNKFSGSDWQTIIHRSHVW</sequence>
<dbReference type="InterPro" id="IPR011990">
    <property type="entry name" value="TPR-like_helical_dom_sf"/>
</dbReference>
<evidence type="ECO:0000256" key="2">
    <source>
        <dbReference type="ARBA" id="ARBA00022737"/>
    </source>
</evidence>
<dbReference type="Proteomes" id="UP000288805">
    <property type="component" value="Unassembled WGS sequence"/>
</dbReference>
<evidence type="ECO:0000313" key="4">
    <source>
        <dbReference type="EMBL" id="RVW48385.1"/>
    </source>
</evidence>
<name>A0A438EL98_VITVI</name>
<dbReference type="PROSITE" id="PS51375">
    <property type="entry name" value="PPR"/>
    <property type="match status" value="5"/>
</dbReference>
<evidence type="ECO:0000313" key="5">
    <source>
        <dbReference type="Proteomes" id="UP000288805"/>
    </source>
</evidence>
<evidence type="ECO:0000256" key="1">
    <source>
        <dbReference type="ARBA" id="ARBA00007626"/>
    </source>
</evidence>
<dbReference type="AlphaFoldDB" id="A0A438EL98"/>
<accession>A0A438EL98</accession>
<evidence type="ECO:0000256" key="3">
    <source>
        <dbReference type="PROSITE-ProRule" id="PRU00708"/>
    </source>
</evidence>
<dbReference type="InterPro" id="IPR002885">
    <property type="entry name" value="PPR_rpt"/>
</dbReference>
<feature type="repeat" description="PPR" evidence="3">
    <location>
        <begin position="194"/>
        <end position="228"/>
    </location>
</feature>
<dbReference type="Gene3D" id="1.25.40.10">
    <property type="entry name" value="Tetratricopeptide repeat domain"/>
    <property type="match status" value="4"/>
</dbReference>